<evidence type="ECO:0000313" key="4">
    <source>
        <dbReference type="Proteomes" id="UP001266807"/>
    </source>
</evidence>
<accession>A0ABU1QBM2</accession>
<name>A0ABU1QBM2_9BACL</name>
<comment type="caution">
    <text evidence="3">The sequence shown here is derived from an EMBL/GenBank/DDBJ whole genome shotgun (WGS) entry which is preliminary data.</text>
</comment>
<reference evidence="3 4" key="1">
    <citation type="submission" date="2023-07" db="EMBL/GenBank/DDBJ databases">
        <title>Sorghum-associated microbial communities from plants grown in Nebraska, USA.</title>
        <authorList>
            <person name="Schachtman D."/>
        </authorList>
    </citation>
    <scope>NUCLEOTIDE SEQUENCE [LARGE SCALE GENOMIC DNA]</scope>
    <source>
        <strain evidence="3 4">BE143</strain>
    </source>
</reference>
<protein>
    <submittedName>
        <fullName evidence="3">Lysophospholipase L1-like esterase</fullName>
    </submittedName>
</protein>
<sequence length="722" mass="78806">MEKMYPPVVNSPKTELTELITDTQTEITVANASVLLPGEGIAVLGNGDVAETITYTSVEENVLKGCVRGFEGVARAWPVGTRIARNFTAADWRAATQNIESLKTKFDSHGNDHISSGSDPIPNATESESGLMSAADKVTLTETKESLLNFDTKDGVNKKNRTELMYNHALNEANVIPADSLKRSVIAINKSLVLRVAIIGDSITENGGLGNTDDLYVSRLIRELKNKLPQVNVIAQNFALGGRWLALFNDGNYKGIATEGVVADGFKRSWSVVGKSWKDHVKDFNADLVILAFGMNDSYGTDASKDSKFASELGMALTTINSWASKPSVSLVSTILPTNNIDISSQRQDIIISVVRSTRAFARNNKLSLADASRLYQILRDGKDDLTRVSKSEKNWANYPNGWSGETSGYTISGTTITPTSGGVIQRERTFYNGSIVFSVRPPVAGDPGVTAVNYRVSDLGKFTVFVAGGSGDAYVRLYRHEEDEGFTQLQESSGLTIPVNNWTDIKIVAEEDNHQVFVAGVKRIDQTTYSNLHDGKISMRTATSSSAVMSDLNINFRDPISGSPFYSEEDLLGKHVPPYDEGSGVNHPSSLGHALTYFSSFVGIVSELSKIKETGMATAVRIASTEFGNPDGSYPAPSGRQLWYKFMPAPAYRKDRGIKLIRRDNGFTYNLSRTAISQATSNLLGNDEFAYFSVGTVDILLLQTEIGTPLNWDVDLFRYQD</sequence>
<feature type="region of interest" description="Disordered" evidence="1">
    <location>
        <begin position="106"/>
        <end position="132"/>
    </location>
</feature>
<dbReference type="Gene3D" id="3.40.50.1110">
    <property type="entry name" value="SGNH hydrolase"/>
    <property type="match status" value="1"/>
</dbReference>
<dbReference type="CDD" id="cd00229">
    <property type="entry name" value="SGNH_hydrolase"/>
    <property type="match status" value="1"/>
</dbReference>
<dbReference type="InterPro" id="IPR013830">
    <property type="entry name" value="SGNH_hydro"/>
</dbReference>
<gene>
    <name evidence="3" type="ORF">J2W98_000502</name>
</gene>
<dbReference type="Proteomes" id="UP001266807">
    <property type="component" value="Unassembled WGS sequence"/>
</dbReference>
<dbReference type="Pfam" id="PF13472">
    <property type="entry name" value="Lipase_GDSL_2"/>
    <property type="match status" value="1"/>
</dbReference>
<keyword evidence="4" id="KW-1185">Reference proteome</keyword>
<dbReference type="SUPFAM" id="SSF52266">
    <property type="entry name" value="SGNH hydrolase"/>
    <property type="match status" value="1"/>
</dbReference>
<feature type="compositionally biased region" description="Polar residues" evidence="1">
    <location>
        <begin position="113"/>
        <end position="130"/>
    </location>
</feature>
<dbReference type="InterPro" id="IPR036514">
    <property type="entry name" value="SGNH_hydro_sf"/>
</dbReference>
<dbReference type="Gene3D" id="2.60.120.560">
    <property type="entry name" value="Exo-inulinase, domain 1"/>
    <property type="match status" value="1"/>
</dbReference>
<proteinExistence type="predicted"/>
<feature type="domain" description="SGNH hydrolase-type esterase" evidence="2">
    <location>
        <begin position="199"/>
        <end position="386"/>
    </location>
</feature>
<dbReference type="EMBL" id="JAVDUG010000001">
    <property type="protein sequence ID" value="MDR6776255.1"/>
    <property type="molecule type" value="Genomic_DNA"/>
</dbReference>
<evidence type="ECO:0000256" key="1">
    <source>
        <dbReference type="SAM" id="MobiDB-lite"/>
    </source>
</evidence>
<evidence type="ECO:0000259" key="2">
    <source>
        <dbReference type="Pfam" id="PF13472"/>
    </source>
</evidence>
<organism evidence="3 4">
    <name type="scientific">Paenibacillus peoriae</name>
    <dbReference type="NCBI Taxonomy" id="59893"/>
    <lineage>
        <taxon>Bacteria</taxon>
        <taxon>Bacillati</taxon>
        <taxon>Bacillota</taxon>
        <taxon>Bacilli</taxon>
        <taxon>Bacillales</taxon>
        <taxon>Paenibacillaceae</taxon>
        <taxon>Paenibacillus</taxon>
    </lineage>
</organism>
<evidence type="ECO:0000313" key="3">
    <source>
        <dbReference type="EMBL" id="MDR6776255.1"/>
    </source>
</evidence>